<proteinExistence type="predicted"/>
<feature type="compositionally biased region" description="Basic and acidic residues" evidence="1">
    <location>
        <begin position="248"/>
        <end position="259"/>
    </location>
</feature>
<dbReference type="EMBL" id="ML977001">
    <property type="protein sequence ID" value="KAF1953864.1"/>
    <property type="molecule type" value="Genomic_DNA"/>
</dbReference>
<keyword evidence="3" id="KW-1185">Reference proteome</keyword>
<evidence type="ECO:0008006" key="4">
    <source>
        <dbReference type="Google" id="ProtNLM"/>
    </source>
</evidence>
<sequence length="266" mass="30977">MADKSVHRDKSFHVDVRTYTFEQFDFVKLELEHPAMIDIFVYHSHFGYYDSPGPFIYRCADQLDGLNNSAEYSILAKPKLSQHIAVYGFAERFGITALQESAYTNIQRSLLDDIDLSSFIELVQHVVEGAIRFPDEGGKIRTLLATYGAFWGKVWELEDQSRFDAFIGGTVYGKYHKKASVDLEKLGTHVPKAVQIRLAALRARQAEGMLEQMRDQKPLQMRHLETTMRLRRACRKRGKVHCRRRRVPQKEQRMHERSTRTLKQRL</sequence>
<accession>A0A6A5TNS6</accession>
<evidence type="ECO:0000313" key="2">
    <source>
        <dbReference type="EMBL" id="KAF1953864.1"/>
    </source>
</evidence>
<feature type="region of interest" description="Disordered" evidence="1">
    <location>
        <begin position="244"/>
        <end position="266"/>
    </location>
</feature>
<dbReference type="Proteomes" id="UP000800035">
    <property type="component" value="Unassembled WGS sequence"/>
</dbReference>
<protein>
    <recommendedName>
        <fullName evidence="4">BTB domain-containing protein</fullName>
    </recommendedName>
</protein>
<name>A0A6A5TNS6_9PLEO</name>
<evidence type="ECO:0000256" key="1">
    <source>
        <dbReference type="SAM" id="MobiDB-lite"/>
    </source>
</evidence>
<reference evidence="2" key="1">
    <citation type="journal article" date="2020" name="Stud. Mycol.">
        <title>101 Dothideomycetes genomes: a test case for predicting lifestyles and emergence of pathogens.</title>
        <authorList>
            <person name="Haridas S."/>
            <person name="Albert R."/>
            <person name="Binder M."/>
            <person name="Bloem J."/>
            <person name="Labutti K."/>
            <person name="Salamov A."/>
            <person name="Andreopoulos B."/>
            <person name="Baker S."/>
            <person name="Barry K."/>
            <person name="Bills G."/>
            <person name="Bluhm B."/>
            <person name="Cannon C."/>
            <person name="Castanera R."/>
            <person name="Culley D."/>
            <person name="Daum C."/>
            <person name="Ezra D."/>
            <person name="Gonzalez J."/>
            <person name="Henrissat B."/>
            <person name="Kuo A."/>
            <person name="Liang C."/>
            <person name="Lipzen A."/>
            <person name="Lutzoni F."/>
            <person name="Magnuson J."/>
            <person name="Mondo S."/>
            <person name="Nolan M."/>
            <person name="Ohm R."/>
            <person name="Pangilinan J."/>
            <person name="Park H.-J."/>
            <person name="Ramirez L."/>
            <person name="Alfaro M."/>
            <person name="Sun H."/>
            <person name="Tritt A."/>
            <person name="Yoshinaga Y."/>
            <person name="Zwiers L.-H."/>
            <person name="Turgeon B."/>
            <person name="Goodwin S."/>
            <person name="Spatafora J."/>
            <person name="Crous P."/>
            <person name="Grigoriev I."/>
        </authorList>
    </citation>
    <scope>NUCLEOTIDE SEQUENCE</scope>
    <source>
        <strain evidence="2">CBS 675.92</strain>
    </source>
</reference>
<dbReference type="AlphaFoldDB" id="A0A6A5TNS6"/>
<evidence type="ECO:0000313" key="3">
    <source>
        <dbReference type="Proteomes" id="UP000800035"/>
    </source>
</evidence>
<organism evidence="2 3">
    <name type="scientific">Byssothecium circinans</name>
    <dbReference type="NCBI Taxonomy" id="147558"/>
    <lineage>
        <taxon>Eukaryota</taxon>
        <taxon>Fungi</taxon>
        <taxon>Dikarya</taxon>
        <taxon>Ascomycota</taxon>
        <taxon>Pezizomycotina</taxon>
        <taxon>Dothideomycetes</taxon>
        <taxon>Pleosporomycetidae</taxon>
        <taxon>Pleosporales</taxon>
        <taxon>Massarineae</taxon>
        <taxon>Massarinaceae</taxon>
        <taxon>Byssothecium</taxon>
    </lineage>
</organism>
<gene>
    <name evidence="2" type="ORF">CC80DRAFT_131900</name>
</gene>